<sequence>MTLAEYLRVLHRQWWLVTLLTCVALGGAAFYTWTSTPIYTASTKMFVQVSNTDNDIAALTSGSTFTQQRVKSYVDIITSELVLEQVATRAGLRLTTSQLAGEITASSPLDTTLLEISVNDPDPRRAALIANTLSTVFPEFVEQLETPKNGGVSPVKVSLTDPAKVPTTPVSPRVPLNLALGLLVGLGLGVGAAVLRDQTNTSISGPADVERVTGAVPLGVVPFDRTTARQPLVDPGDQTGRAEAFRALRTNLQFTNVDDPPRIIVVSSPLPSDGKSTTSCNIALTLALSGASVALVEGDLRRPTLEHYLGISNGAGLTNVLAGQFDVRDVLVAYRAEDLAVLPAGPTPPNPSELLGSETMAALMQMLGEHFDYVIIDAPPLLPVTDAAVLSAVADGCVLVARHGKTSREELTLAKSSLEAVNARLLGTVLNFAPRKARRNGYDYGYGAPERRPTLRLPRPRLGGRTQVDDDRRAPLGAAPQLPVGWTRQQLPSQNSLDLRVLPDDASQQSQHNRH</sequence>
<evidence type="ECO:0000313" key="12">
    <source>
        <dbReference type="EMBL" id="MFI7589554.1"/>
    </source>
</evidence>
<dbReference type="InterPro" id="IPR033756">
    <property type="entry name" value="YlxH/NBP35"/>
</dbReference>
<keyword evidence="12" id="KW-0808">Transferase</keyword>
<evidence type="ECO:0000256" key="10">
    <source>
        <dbReference type="SAM" id="Phobius"/>
    </source>
</evidence>
<feature type="compositionally biased region" description="Polar residues" evidence="9">
    <location>
        <begin position="506"/>
        <end position="515"/>
    </location>
</feature>
<evidence type="ECO:0000256" key="1">
    <source>
        <dbReference type="ARBA" id="ARBA00004651"/>
    </source>
</evidence>
<keyword evidence="4 10" id="KW-0812">Transmembrane</keyword>
<evidence type="ECO:0000256" key="4">
    <source>
        <dbReference type="ARBA" id="ARBA00022692"/>
    </source>
</evidence>
<dbReference type="EMBL" id="JBITLV010000008">
    <property type="protein sequence ID" value="MFI7589554.1"/>
    <property type="molecule type" value="Genomic_DNA"/>
</dbReference>
<dbReference type="RefSeq" id="WP_398284158.1">
    <property type="nucleotide sequence ID" value="NZ_JBITLV010000008.1"/>
</dbReference>
<dbReference type="Gene3D" id="3.40.50.300">
    <property type="entry name" value="P-loop containing nucleotide triphosphate hydrolases"/>
    <property type="match status" value="1"/>
</dbReference>
<comment type="similarity">
    <text evidence="2">Belongs to the CpsC/CapA family.</text>
</comment>
<dbReference type="GO" id="GO:0004715">
    <property type="term" value="F:non-membrane spanning protein tyrosine kinase activity"/>
    <property type="evidence" value="ECO:0007669"/>
    <property type="project" value="UniProtKB-EC"/>
</dbReference>
<dbReference type="InterPro" id="IPR027417">
    <property type="entry name" value="P-loop_NTPase"/>
</dbReference>
<accession>A0ABW8AT73</accession>
<feature type="region of interest" description="Disordered" evidence="9">
    <location>
        <begin position="441"/>
        <end position="515"/>
    </location>
</feature>
<name>A0ABW8AT73_9ACTN</name>
<evidence type="ECO:0000313" key="13">
    <source>
        <dbReference type="Proteomes" id="UP001612915"/>
    </source>
</evidence>
<dbReference type="PANTHER" id="PTHR32309">
    <property type="entry name" value="TYROSINE-PROTEIN KINASE"/>
    <property type="match status" value="1"/>
</dbReference>
<dbReference type="EC" id="2.7.10.2" evidence="12"/>
<evidence type="ECO:0000256" key="8">
    <source>
        <dbReference type="ARBA" id="ARBA00023136"/>
    </source>
</evidence>
<dbReference type="NCBIfam" id="TIGR01007">
    <property type="entry name" value="eps_fam"/>
    <property type="match status" value="1"/>
</dbReference>
<evidence type="ECO:0000256" key="7">
    <source>
        <dbReference type="ARBA" id="ARBA00022989"/>
    </source>
</evidence>
<reference evidence="12 13" key="1">
    <citation type="submission" date="2024-10" db="EMBL/GenBank/DDBJ databases">
        <title>The Natural Products Discovery Center: Release of the First 8490 Sequenced Strains for Exploring Actinobacteria Biosynthetic Diversity.</title>
        <authorList>
            <person name="Kalkreuter E."/>
            <person name="Kautsar S.A."/>
            <person name="Yang D."/>
            <person name="Bader C.D."/>
            <person name="Teijaro C.N."/>
            <person name="Fluegel L."/>
            <person name="Davis C.M."/>
            <person name="Simpson J.R."/>
            <person name="Lauterbach L."/>
            <person name="Steele A.D."/>
            <person name="Gui C."/>
            <person name="Meng S."/>
            <person name="Li G."/>
            <person name="Viehrig K."/>
            <person name="Ye F."/>
            <person name="Su P."/>
            <person name="Kiefer A.F."/>
            <person name="Nichols A."/>
            <person name="Cepeda A.J."/>
            <person name="Yan W."/>
            <person name="Fan B."/>
            <person name="Jiang Y."/>
            <person name="Adhikari A."/>
            <person name="Zheng C.-J."/>
            <person name="Schuster L."/>
            <person name="Cowan T.M."/>
            <person name="Smanski M.J."/>
            <person name="Chevrette M.G."/>
            <person name="De Carvalho L.P.S."/>
            <person name="Shen B."/>
        </authorList>
    </citation>
    <scope>NUCLEOTIDE SEQUENCE [LARGE SCALE GENOMIC DNA]</scope>
    <source>
        <strain evidence="12 13">NPDC049639</strain>
    </source>
</reference>
<dbReference type="InterPro" id="IPR050445">
    <property type="entry name" value="Bact_polysacc_biosynth/exp"/>
</dbReference>
<feature type="compositionally biased region" description="Polar residues" evidence="9">
    <location>
        <begin position="487"/>
        <end position="497"/>
    </location>
</feature>
<evidence type="ECO:0000259" key="11">
    <source>
        <dbReference type="Pfam" id="PF02706"/>
    </source>
</evidence>
<keyword evidence="6" id="KW-0067">ATP-binding</keyword>
<comment type="subcellular location">
    <subcellularLocation>
        <location evidence="1">Cell membrane</location>
        <topology evidence="1">Multi-pass membrane protein</topology>
    </subcellularLocation>
</comment>
<keyword evidence="5" id="KW-0547">Nucleotide-binding</keyword>
<feature type="domain" description="Polysaccharide chain length determinant N-terminal" evidence="11">
    <location>
        <begin position="2"/>
        <end position="88"/>
    </location>
</feature>
<dbReference type="CDD" id="cd05387">
    <property type="entry name" value="BY-kinase"/>
    <property type="match status" value="1"/>
</dbReference>
<evidence type="ECO:0000256" key="2">
    <source>
        <dbReference type="ARBA" id="ARBA00006683"/>
    </source>
</evidence>
<dbReference type="Proteomes" id="UP001612915">
    <property type="component" value="Unassembled WGS sequence"/>
</dbReference>
<keyword evidence="3" id="KW-1003">Cell membrane</keyword>
<keyword evidence="7 10" id="KW-1133">Transmembrane helix</keyword>
<evidence type="ECO:0000256" key="3">
    <source>
        <dbReference type="ARBA" id="ARBA00022475"/>
    </source>
</evidence>
<dbReference type="Pfam" id="PF10609">
    <property type="entry name" value="ParA"/>
    <property type="match status" value="1"/>
</dbReference>
<evidence type="ECO:0000256" key="9">
    <source>
        <dbReference type="SAM" id="MobiDB-lite"/>
    </source>
</evidence>
<keyword evidence="8 10" id="KW-0472">Membrane</keyword>
<organism evidence="12 13">
    <name type="scientific">Spongisporangium articulatum</name>
    <dbReference type="NCBI Taxonomy" id="3362603"/>
    <lineage>
        <taxon>Bacteria</taxon>
        <taxon>Bacillati</taxon>
        <taxon>Actinomycetota</taxon>
        <taxon>Actinomycetes</taxon>
        <taxon>Kineosporiales</taxon>
        <taxon>Kineosporiaceae</taxon>
        <taxon>Spongisporangium</taxon>
    </lineage>
</organism>
<dbReference type="InterPro" id="IPR005702">
    <property type="entry name" value="Wzc-like_C"/>
</dbReference>
<dbReference type="Pfam" id="PF02706">
    <property type="entry name" value="Wzz"/>
    <property type="match status" value="1"/>
</dbReference>
<dbReference type="PANTHER" id="PTHR32309:SF13">
    <property type="entry name" value="FERRIC ENTEROBACTIN TRANSPORT PROTEIN FEPE"/>
    <property type="match status" value="1"/>
</dbReference>
<comment type="caution">
    <text evidence="12">The sequence shown here is derived from an EMBL/GenBank/DDBJ whole genome shotgun (WGS) entry which is preliminary data.</text>
</comment>
<feature type="compositionally biased region" description="Low complexity" evidence="9">
    <location>
        <begin position="455"/>
        <end position="466"/>
    </location>
</feature>
<keyword evidence="13" id="KW-1185">Reference proteome</keyword>
<proteinExistence type="inferred from homology"/>
<feature type="transmembrane region" description="Helical" evidence="10">
    <location>
        <begin position="14"/>
        <end position="34"/>
    </location>
</feature>
<protein>
    <submittedName>
        <fullName evidence="12">Polysaccharide biosynthesis tyrosine autokinase</fullName>
        <ecNumber evidence="12">2.7.10.2</ecNumber>
    </submittedName>
</protein>
<evidence type="ECO:0000256" key="5">
    <source>
        <dbReference type="ARBA" id="ARBA00022741"/>
    </source>
</evidence>
<evidence type="ECO:0000256" key="6">
    <source>
        <dbReference type="ARBA" id="ARBA00022840"/>
    </source>
</evidence>
<gene>
    <name evidence="12" type="ORF">ACIB24_21010</name>
</gene>
<dbReference type="InterPro" id="IPR003856">
    <property type="entry name" value="LPS_length_determ_N"/>
</dbReference>
<dbReference type="SUPFAM" id="SSF52540">
    <property type="entry name" value="P-loop containing nucleoside triphosphate hydrolases"/>
    <property type="match status" value="1"/>
</dbReference>